<dbReference type="InterPro" id="IPR036390">
    <property type="entry name" value="WH_DNA-bd_sf"/>
</dbReference>
<dbReference type="InterPro" id="IPR036388">
    <property type="entry name" value="WH-like_DNA-bd_sf"/>
</dbReference>
<evidence type="ECO:0000313" key="2">
    <source>
        <dbReference type="Proteomes" id="UP000466535"/>
    </source>
</evidence>
<dbReference type="InterPro" id="IPR011991">
    <property type="entry name" value="ArsR-like_HTH"/>
</dbReference>
<comment type="caution">
    <text evidence="1">The sequence shown here is derived from an EMBL/GenBank/DDBJ whole genome shotgun (WGS) entry which is preliminary data.</text>
</comment>
<dbReference type="SUPFAM" id="SSF46785">
    <property type="entry name" value="Winged helix' DNA-binding domain"/>
    <property type="match status" value="1"/>
</dbReference>
<gene>
    <name evidence="1" type="ORF">GRX03_11360</name>
</gene>
<evidence type="ECO:0000313" key="1">
    <source>
        <dbReference type="EMBL" id="MXR52196.1"/>
    </source>
</evidence>
<dbReference type="OrthoDB" id="321762at2157"/>
<reference evidence="1 2" key="1">
    <citation type="submission" date="2019-12" db="EMBL/GenBank/DDBJ databases">
        <title>Isolation and characterization of three novel carbon monoxide-oxidizing members of Halobacteria from salione crusts and soils.</title>
        <authorList>
            <person name="Myers M.R."/>
            <person name="King G.M."/>
        </authorList>
    </citation>
    <scope>NUCLEOTIDE SEQUENCE [LARGE SCALE GENOMIC DNA]</scope>
    <source>
        <strain evidence="1 2">WSH3</strain>
    </source>
</reference>
<protein>
    <submittedName>
        <fullName evidence="1">MarR family transcriptional regulator</fullName>
    </submittedName>
</protein>
<accession>A0A6B0T7L0</accession>
<organism evidence="1 2">
    <name type="scientific">Halovenus carboxidivorans</name>
    <dbReference type="NCBI Taxonomy" id="2692199"/>
    <lineage>
        <taxon>Archaea</taxon>
        <taxon>Methanobacteriati</taxon>
        <taxon>Methanobacteriota</taxon>
        <taxon>Stenosarchaea group</taxon>
        <taxon>Halobacteria</taxon>
        <taxon>Halobacteriales</taxon>
        <taxon>Haloarculaceae</taxon>
        <taxon>Halovenus</taxon>
    </lineage>
</organism>
<sequence>MSDDLEDVSSNEFRELVDQNGLCKLFANRTRARILVTLFYADRFLSVKEIANAAEVNQTAVQQATDQLETFDFLEKQDYETEQAEYRIDRSDSLVQEIETVAEMATERFYAE</sequence>
<keyword evidence="2" id="KW-1185">Reference proteome</keyword>
<dbReference type="RefSeq" id="WP_159764326.1">
    <property type="nucleotide sequence ID" value="NZ_WUUT01000004.1"/>
</dbReference>
<dbReference type="Proteomes" id="UP000466535">
    <property type="component" value="Unassembled WGS sequence"/>
</dbReference>
<dbReference type="EMBL" id="WUUT01000004">
    <property type="protein sequence ID" value="MXR52196.1"/>
    <property type="molecule type" value="Genomic_DNA"/>
</dbReference>
<name>A0A6B0T7L0_9EURY</name>
<dbReference type="Gene3D" id="1.10.10.10">
    <property type="entry name" value="Winged helix-like DNA-binding domain superfamily/Winged helix DNA-binding domain"/>
    <property type="match status" value="1"/>
</dbReference>
<dbReference type="AlphaFoldDB" id="A0A6B0T7L0"/>
<dbReference type="CDD" id="cd00090">
    <property type="entry name" value="HTH_ARSR"/>
    <property type="match status" value="1"/>
</dbReference>
<proteinExistence type="predicted"/>